<keyword evidence="4" id="KW-1133">Transmembrane helix</keyword>
<evidence type="ECO:0000313" key="8">
    <source>
        <dbReference type="Proteomes" id="UP000536262"/>
    </source>
</evidence>
<evidence type="ECO:0000259" key="6">
    <source>
        <dbReference type="PROSITE" id="PS50887"/>
    </source>
</evidence>
<dbReference type="NCBIfam" id="TIGR00254">
    <property type="entry name" value="GGDEF"/>
    <property type="match status" value="1"/>
</dbReference>
<comment type="caution">
    <text evidence="7">The sequence shown here is derived from an EMBL/GenBank/DDBJ whole genome shotgun (WGS) entry which is preliminary data.</text>
</comment>
<feature type="signal peptide" evidence="5">
    <location>
        <begin position="1"/>
        <end position="30"/>
    </location>
</feature>
<dbReference type="Pfam" id="PF00990">
    <property type="entry name" value="GGDEF"/>
    <property type="match status" value="1"/>
</dbReference>
<dbReference type="CDD" id="cd01949">
    <property type="entry name" value="GGDEF"/>
    <property type="match status" value="1"/>
</dbReference>
<dbReference type="InterPro" id="IPR029787">
    <property type="entry name" value="Nucleotide_cyclase"/>
</dbReference>
<feature type="transmembrane region" description="Helical" evidence="4">
    <location>
        <begin position="273"/>
        <end position="295"/>
    </location>
</feature>
<comment type="catalytic activity">
    <reaction evidence="2">
        <text>2 GTP = 3',3'-c-di-GMP + 2 diphosphate</text>
        <dbReference type="Rhea" id="RHEA:24898"/>
        <dbReference type="ChEBI" id="CHEBI:33019"/>
        <dbReference type="ChEBI" id="CHEBI:37565"/>
        <dbReference type="ChEBI" id="CHEBI:58805"/>
        <dbReference type="EC" id="2.7.7.65"/>
    </reaction>
</comment>
<dbReference type="Gene3D" id="3.30.70.270">
    <property type="match status" value="1"/>
</dbReference>
<feature type="transmembrane region" description="Helical" evidence="4">
    <location>
        <begin position="237"/>
        <end position="261"/>
    </location>
</feature>
<evidence type="ECO:0000256" key="3">
    <source>
        <dbReference type="SAM" id="MobiDB-lite"/>
    </source>
</evidence>
<reference evidence="7 8" key="1">
    <citation type="submission" date="2020-08" db="EMBL/GenBank/DDBJ databases">
        <title>Genomic Encyclopedia of Type Strains, Phase IV (KMG-IV): sequencing the most valuable type-strain genomes for metagenomic binning, comparative biology and taxonomic classification.</title>
        <authorList>
            <person name="Goeker M."/>
        </authorList>
    </citation>
    <scope>NUCLEOTIDE SEQUENCE [LARGE SCALE GENOMIC DNA]</scope>
    <source>
        <strain evidence="7 8">DSM 7051</strain>
    </source>
</reference>
<dbReference type="InterPro" id="IPR050469">
    <property type="entry name" value="Diguanylate_Cyclase"/>
</dbReference>
<dbReference type="PANTHER" id="PTHR45138">
    <property type="entry name" value="REGULATORY COMPONENTS OF SENSORY TRANSDUCTION SYSTEM"/>
    <property type="match status" value="1"/>
</dbReference>
<keyword evidence="8" id="KW-1185">Reference proteome</keyword>
<dbReference type="InterPro" id="IPR043128">
    <property type="entry name" value="Rev_trsase/Diguanyl_cyclase"/>
</dbReference>
<dbReference type="EMBL" id="JACHOU010000018">
    <property type="protein sequence ID" value="MBB6356924.1"/>
    <property type="molecule type" value="Genomic_DNA"/>
</dbReference>
<accession>A0A7X0KNC3</accession>
<evidence type="ECO:0000313" key="7">
    <source>
        <dbReference type="EMBL" id="MBB6356924.1"/>
    </source>
</evidence>
<feature type="domain" description="GGDEF" evidence="6">
    <location>
        <begin position="429"/>
        <end position="558"/>
    </location>
</feature>
<dbReference type="Pfam" id="PF07695">
    <property type="entry name" value="7TMR-DISM_7TM"/>
    <property type="match status" value="1"/>
</dbReference>
<protein>
    <recommendedName>
        <fullName evidence="1">diguanylate cyclase</fullName>
        <ecNumber evidence="1">2.7.7.65</ecNumber>
    </recommendedName>
</protein>
<dbReference type="SUPFAM" id="SSF55073">
    <property type="entry name" value="Nucleotide cyclase"/>
    <property type="match status" value="1"/>
</dbReference>
<dbReference type="RefSeq" id="WP_184701453.1">
    <property type="nucleotide sequence ID" value="NZ_BAABEG010000001.1"/>
</dbReference>
<dbReference type="Proteomes" id="UP000536262">
    <property type="component" value="Unassembled WGS sequence"/>
</dbReference>
<evidence type="ECO:0000256" key="5">
    <source>
        <dbReference type="SAM" id="SignalP"/>
    </source>
</evidence>
<keyword evidence="4" id="KW-0812">Transmembrane</keyword>
<feature type="compositionally biased region" description="Basic and acidic residues" evidence="3">
    <location>
        <begin position="578"/>
        <end position="589"/>
    </location>
</feature>
<name>A0A7X0KNC3_9HYPH</name>
<keyword evidence="4" id="KW-0472">Membrane</keyword>
<dbReference type="InterPro" id="IPR000160">
    <property type="entry name" value="GGDEF_dom"/>
</dbReference>
<sequence length="605" mass="66268">MFWNDLRKALVAAVLSLVMLASLGAAPLDAAEARDIRSSCWASSSLSEDLGSVIHSPGRWACGERIYSLEGERALLRFEIGPRDALPQYLFTRRSALAAVHLLAIDRDGAMRQTSLSADELRSALRGGYFKAPLPAVTRDTLQVVVAIDLPSHQMTLERAYLSPSDIALGPDLMRSLLFLAILAGMLSMPLIFNAAFYRILREPFLLWHSMLTISLLLTILVSSGLAVVLFDPPAMTLSWMTTVIFGLTVASGAMFTHSFIEPGRMHPLLRRALFWCAVWAMFLGTSHAAFPFVGRQFQSTVYTAAFAPVLIIFMVSVADALLRGSRAARFQAIGYIPVLMTGLVRLVTGVVPGLQSNDAMLLFYVGCACEVLFTTLGVADRFMTIKRQRDSARFEADMLERLSERDALTGLLNRRAIEQNFERFRSEGYRTLAVLDLDHFKAINDVHGHVVGDAVLKAVAEALHADPQVHAFRLGGEEFVLLVRGEDAQVRAERRRQAIPAVVANAVPGLGRPVTASMGITDDAPPNAEFAALYEQADKLLYNAKLAGRNRTQIASAQGSEMTRIPSLILLPSEPAPHGEHGSKDAHVHRSTHRQTESAAASRR</sequence>
<organism evidence="7 8">
    <name type="scientific">Aminobacter aganoensis</name>
    <dbReference type="NCBI Taxonomy" id="83264"/>
    <lineage>
        <taxon>Bacteria</taxon>
        <taxon>Pseudomonadati</taxon>
        <taxon>Pseudomonadota</taxon>
        <taxon>Alphaproteobacteria</taxon>
        <taxon>Hyphomicrobiales</taxon>
        <taxon>Phyllobacteriaceae</taxon>
        <taxon>Aminobacter</taxon>
    </lineage>
</organism>
<gene>
    <name evidence="7" type="ORF">GGR00_004742</name>
</gene>
<evidence type="ECO:0000256" key="2">
    <source>
        <dbReference type="ARBA" id="ARBA00034247"/>
    </source>
</evidence>
<evidence type="ECO:0000256" key="1">
    <source>
        <dbReference type="ARBA" id="ARBA00012528"/>
    </source>
</evidence>
<dbReference type="GO" id="GO:0052621">
    <property type="term" value="F:diguanylate cyclase activity"/>
    <property type="evidence" value="ECO:0007669"/>
    <property type="project" value="UniProtKB-EC"/>
</dbReference>
<feature type="transmembrane region" description="Helical" evidence="4">
    <location>
        <begin position="177"/>
        <end position="198"/>
    </location>
</feature>
<dbReference type="PANTHER" id="PTHR45138:SF9">
    <property type="entry name" value="DIGUANYLATE CYCLASE DGCM-RELATED"/>
    <property type="match status" value="1"/>
</dbReference>
<feature type="transmembrane region" description="Helical" evidence="4">
    <location>
        <begin position="335"/>
        <end position="356"/>
    </location>
</feature>
<dbReference type="InterPro" id="IPR011623">
    <property type="entry name" value="7TMR_DISM_rcpt_extracell_dom1"/>
</dbReference>
<proteinExistence type="predicted"/>
<keyword evidence="5" id="KW-0732">Signal</keyword>
<dbReference type="AlphaFoldDB" id="A0A7X0KNC3"/>
<evidence type="ECO:0000256" key="4">
    <source>
        <dbReference type="SAM" id="Phobius"/>
    </source>
</evidence>
<feature type="transmembrane region" description="Helical" evidence="4">
    <location>
        <begin position="362"/>
        <end position="380"/>
    </location>
</feature>
<dbReference type="SMART" id="SM00267">
    <property type="entry name" value="GGDEF"/>
    <property type="match status" value="1"/>
</dbReference>
<dbReference type="EC" id="2.7.7.65" evidence="1"/>
<feature type="transmembrane region" description="Helical" evidence="4">
    <location>
        <begin position="301"/>
        <end position="323"/>
    </location>
</feature>
<feature type="transmembrane region" description="Helical" evidence="4">
    <location>
        <begin position="205"/>
        <end position="231"/>
    </location>
</feature>
<dbReference type="PROSITE" id="PS50887">
    <property type="entry name" value="GGDEF"/>
    <property type="match status" value="1"/>
</dbReference>
<feature type="chain" id="PRO_5030669803" description="diguanylate cyclase" evidence="5">
    <location>
        <begin position="31"/>
        <end position="605"/>
    </location>
</feature>
<feature type="region of interest" description="Disordered" evidence="3">
    <location>
        <begin position="572"/>
        <end position="605"/>
    </location>
</feature>